<name>A0ABX0DXA6_9ACTN</name>
<protein>
    <submittedName>
        <fullName evidence="1">Uncharacterized protein</fullName>
    </submittedName>
</protein>
<organism evidence="1 2">
    <name type="scientific">Streptomyces ureilyticus</name>
    <dbReference type="NCBI Taxonomy" id="1775131"/>
    <lineage>
        <taxon>Bacteria</taxon>
        <taxon>Bacillati</taxon>
        <taxon>Actinomycetota</taxon>
        <taxon>Actinomycetes</taxon>
        <taxon>Kitasatosporales</taxon>
        <taxon>Streptomycetaceae</taxon>
        <taxon>Streptomyces</taxon>
    </lineage>
</organism>
<dbReference type="Proteomes" id="UP001518140">
    <property type="component" value="Unassembled WGS sequence"/>
</dbReference>
<accession>A0ABX0DXA6</accession>
<reference evidence="1 2" key="1">
    <citation type="submission" date="2020-02" db="EMBL/GenBank/DDBJ databases">
        <title>Whole-genome analyses of novel actinobacteria.</title>
        <authorList>
            <person name="Sahin N."/>
            <person name="Tokatli A."/>
        </authorList>
    </citation>
    <scope>NUCLEOTIDE SEQUENCE [LARGE SCALE GENOMIC DNA]</scope>
    <source>
        <strain evidence="1 2">YC419</strain>
    </source>
</reference>
<gene>
    <name evidence="1" type="ORF">G6048_32045</name>
</gene>
<evidence type="ECO:0000313" key="1">
    <source>
        <dbReference type="EMBL" id="NGO46570.1"/>
    </source>
</evidence>
<evidence type="ECO:0000313" key="2">
    <source>
        <dbReference type="Proteomes" id="UP001518140"/>
    </source>
</evidence>
<dbReference type="EMBL" id="JAAKZX010000133">
    <property type="protein sequence ID" value="NGO46570.1"/>
    <property type="molecule type" value="Genomic_DNA"/>
</dbReference>
<dbReference type="InterPro" id="IPR049693">
    <property type="entry name" value="Daptide_RRE"/>
</dbReference>
<dbReference type="NCBIfam" id="NF041823">
    <property type="entry name" value="daptide_RRE"/>
    <property type="match status" value="1"/>
</dbReference>
<proteinExistence type="predicted"/>
<sequence length="323" mass="33434">MTPYKQHLMSWITGRGFGLRLPEQGAATVVTEDARALERAAAEGLVGPETLVFAPSGCEAPGAAAVVPYEGSLVEPGAEAEFGEDFFLQIQAYSIAGFLVLLGPTALRLTDQEDVEAFLADADAALAEGSWPDVLTNPAVQFADVAAAGGAAPVDGPRLRLYVDSEGARVGKLGPVLSEAGESRAPAGVGPGRLPVDAALQQEVAGRTWLGRYHAAVQALQSLRARGHQGCEVSGFGLRFNSRLDTGAQAPDLALPEAPVLLRSGETYFVYEPVGGRVFEAGAEAALTLERALVQPEASEAGTAWAQARTFLERGPAAAGAAA</sequence>
<keyword evidence="2" id="KW-1185">Reference proteome</keyword>
<comment type="caution">
    <text evidence="1">The sequence shown here is derived from an EMBL/GenBank/DDBJ whole genome shotgun (WGS) entry which is preliminary data.</text>
</comment>